<keyword evidence="2" id="KW-0648">Protein biosynthesis</keyword>
<protein>
    <submittedName>
        <fullName evidence="5">Glycyl-tRNA synthetase</fullName>
        <ecNumber evidence="5">6.1.1.14</ecNumber>
    </submittedName>
</protein>
<reference evidence="5" key="1">
    <citation type="submission" date="2020-02" db="EMBL/GenBank/DDBJ databases">
        <authorList>
            <person name="Meier V. D."/>
        </authorList>
    </citation>
    <scope>NUCLEOTIDE SEQUENCE</scope>
    <source>
        <strain evidence="5">AVDCRST_MAG40</strain>
    </source>
</reference>
<feature type="domain" description="Anticodon-binding" evidence="4">
    <location>
        <begin position="1"/>
        <end position="52"/>
    </location>
</feature>
<evidence type="ECO:0000256" key="1">
    <source>
        <dbReference type="ARBA" id="ARBA00022598"/>
    </source>
</evidence>
<keyword evidence="3 5" id="KW-0030">Aminoacyl-tRNA synthetase</keyword>
<dbReference type="Gene3D" id="3.40.50.800">
    <property type="entry name" value="Anticodon-binding domain"/>
    <property type="match status" value="1"/>
</dbReference>
<sequence>GKRYRRQDEVGTPFCVTVDGQSTADQTVTIRDRDTLKQERIAADRVAEYVAARVGW</sequence>
<dbReference type="PANTHER" id="PTHR10745">
    <property type="entry name" value="GLYCYL-TRNA SYNTHETASE/DNA POLYMERASE SUBUNIT GAMMA-2"/>
    <property type="match status" value="1"/>
</dbReference>
<accession>A0A6J4KBB3</accession>
<dbReference type="InterPro" id="IPR027031">
    <property type="entry name" value="Gly-tRNA_synthase/POLG2"/>
</dbReference>
<dbReference type="EMBL" id="CADCTX010000088">
    <property type="protein sequence ID" value="CAA9300405.1"/>
    <property type="molecule type" value="Genomic_DNA"/>
</dbReference>
<dbReference type="InterPro" id="IPR004154">
    <property type="entry name" value="Anticodon-bd"/>
</dbReference>
<evidence type="ECO:0000259" key="4">
    <source>
        <dbReference type="Pfam" id="PF03129"/>
    </source>
</evidence>
<evidence type="ECO:0000256" key="3">
    <source>
        <dbReference type="ARBA" id="ARBA00023146"/>
    </source>
</evidence>
<keyword evidence="1 5" id="KW-0436">Ligase</keyword>
<evidence type="ECO:0000256" key="2">
    <source>
        <dbReference type="ARBA" id="ARBA00022917"/>
    </source>
</evidence>
<name>A0A6J4KBB3_9BACT</name>
<dbReference type="AlphaFoldDB" id="A0A6J4KBB3"/>
<gene>
    <name evidence="5" type="ORF">AVDCRST_MAG40-317</name>
</gene>
<dbReference type="InterPro" id="IPR036621">
    <property type="entry name" value="Anticodon-bd_dom_sf"/>
</dbReference>
<organism evidence="5">
    <name type="scientific">uncultured Gemmatimonadaceae bacterium</name>
    <dbReference type="NCBI Taxonomy" id="246130"/>
    <lineage>
        <taxon>Bacteria</taxon>
        <taxon>Pseudomonadati</taxon>
        <taxon>Gemmatimonadota</taxon>
        <taxon>Gemmatimonadia</taxon>
        <taxon>Gemmatimonadales</taxon>
        <taxon>Gemmatimonadaceae</taxon>
        <taxon>environmental samples</taxon>
    </lineage>
</organism>
<proteinExistence type="predicted"/>
<dbReference type="Pfam" id="PF03129">
    <property type="entry name" value="HGTP_anticodon"/>
    <property type="match status" value="1"/>
</dbReference>
<evidence type="ECO:0000313" key="5">
    <source>
        <dbReference type="EMBL" id="CAA9300405.1"/>
    </source>
</evidence>
<dbReference type="EC" id="6.1.1.14" evidence="5"/>
<dbReference type="GO" id="GO:0006426">
    <property type="term" value="P:glycyl-tRNA aminoacylation"/>
    <property type="evidence" value="ECO:0007669"/>
    <property type="project" value="TreeGrafter"/>
</dbReference>
<dbReference type="GO" id="GO:0005737">
    <property type="term" value="C:cytoplasm"/>
    <property type="evidence" value="ECO:0007669"/>
    <property type="project" value="TreeGrafter"/>
</dbReference>
<dbReference type="PANTHER" id="PTHR10745:SF8">
    <property type="entry name" value="DNA POLYMERASE SUBUNIT GAMMA-2, MITOCHONDRIAL"/>
    <property type="match status" value="1"/>
</dbReference>
<feature type="non-terminal residue" evidence="5">
    <location>
        <position position="1"/>
    </location>
</feature>
<dbReference type="SUPFAM" id="SSF52954">
    <property type="entry name" value="Class II aaRS ABD-related"/>
    <property type="match status" value="1"/>
</dbReference>
<dbReference type="GO" id="GO:0004820">
    <property type="term" value="F:glycine-tRNA ligase activity"/>
    <property type="evidence" value="ECO:0007669"/>
    <property type="project" value="UniProtKB-EC"/>
</dbReference>